<evidence type="ECO:0000259" key="2">
    <source>
        <dbReference type="Pfam" id="PF08588"/>
    </source>
</evidence>
<dbReference type="Proteomes" id="UP000243876">
    <property type="component" value="Unassembled WGS sequence"/>
</dbReference>
<feature type="region of interest" description="Disordered" evidence="1">
    <location>
        <begin position="286"/>
        <end position="308"/>
    </location>
</feature>
<organism evidence="3 4">
    <name type="scientific">Sporidiobolus salmonicolor</name>
    <name type="common">Yeast-like fungus</name>
    <name type="synonym">Sporobolomyces salmonicolor</name>
    <dbReference type="NCBI Taxonomy" id="5005"/>
    <lineage>
        <taxon>Eukaryota</taxon>
        <taxon>Fungi</taxon>
        <taxon>Dikarya</taxon>
        <taxon>Basidiomycota</taxon>
        <taxon>Pucciniomycotina</taxon>
        <taxon>Microbotryomycetes</taxon>
        <taxon>Sporidiobolales</taxon>
        <taxon>Sporidiobolaceae</taxon>
        <taxon>Sporobolomyces</taxon>
    </lineage>
</organism>
<dbReference type="AlphaFoldDB" id="A0A0D6EK09"/>
<feature type="domain" description="Domain of unknown function at the cortex 1" evidence="2">
    <location>
        <begin position="6"/>
        <end position="277"/>
    </location>
</feature>
<feature type="compositionally biased region" description="Low complexity" evidence="1">
    <location>
        <begin position="286"/>
        <end position="295"/>
    </location>
</feature>
<protein>
    <submittedName>
        <fullName evidence="3">SPOSA6832_01908-mRNA-1:cds</fullName>
    </submittedName>
</protein>
<evidence type="ECO:0000313" key="3">
    <source>
        <dbReference type="EMBL" id="CEQ40299.1"/>
    </source>
</evidence>
<feature type="region of interest" description="Disordered" evidence="1">
    <location>
        <begin position="46"/>
        <end position="65"/>
    </location>
</feature>
<dbReference type="PANTHER" id="PTHR34826">
    <property type="entry name" value="UPF0590 PROTEIN C409.17C"/>
    <property type="match status" value="1"/>
</dbReference>
<feature type="compositionally biased region" description="Acidic residues" evidence="1">
    <location>
        <begin position="299"/>
        <end position="308"/>
    </location>
</feature>
<dbReference type="InterPro" id="IPR013897">
    <property type="entry name" value="Duc1"/>
</dbReference>
<evidence type="ECO:0000256" key="1">
    <source>
        <dbReference type="SAM" id="MobiDB-lite"/>
    </source>
</evidence>
<evidence type="ECO:0000313" key="4">
    <source>
        <dbReference type="Proteomes" id="UP000243876"/>
    </source>
</evidence>
<name>A0A0D6EK09_SPOSA</name>
<dbReference type="PANTHER" id="PTHR34826:SF2">
    <property type="entry name" value="UPF0590 PROTEIN C409.17C"/>
    <property type="match status" value="1"/>
</dbReference>
<sequence>MSAAPRILCKAGPSLSSLQPVAVNESALPISSDVWEGSVSVRLKDYRGPKGHDGRKQPKEPFEKQGDTWSIAFEGRWKQDTDLFGNVWQKPIRDYLPYGTSAALRFVRYVDPSLSCDLYADKPWALQQKRGVREAGLLILARPAQSPLFATLQSLSAQKVPADAPLPAFTPSSFPEDLTPLLAGDPAAASALHGAAPAQRRAHFADEAHRRALAPLARDVLLRGDFSHGFLDFATLALALPGGLSFSLAKYWNGEPVVFSCQRRRDGETFFVVTFELLDDEGDAVEAAAGAAGAPGREGEDEPSSDVD</sequence>
<proteinExistence type="predicted"/>
<gene>
    <name evidence="3" type="primary">SPOSA6832_01908</name>
</gene>
<feature type="non-terminal residue" evidence="3">
    <location>
        <position position="1"/>
    </location>
</feature>
<dbReference type="OrthoDB" id="2119945at2759"/>
<dbReference type="Pfam" id="PF08588">
    <property type="entry name" value="Duc1"/>
    <property type="match status" value="1"/>
</dbReference>
<reference evidence="4" key="1">
    <citation type="submission" date="2015-02" db="EMBL/GenBank/DDBJ databases">
        <authorList>
            <person name="Gon?alves P."/>
        </authorList>
    </citation>
    <scope>NUCLEOTIDE SEQUENCE [LARGE SCALE GENOMIC DNA]</scope>
</reference>
<keyword evidence="4" id="KW-1185">Reference proteome</keyword>
<dbReference type="EMBL" id="CENE01000006">
    <property type="protein sequence ID" value="CEQ40299.1"/>
    <property type="molecule type" value="Genomic_DNA"/>
</dbReference>
<accession>A0A0D6EK09</accession>